<organism evidence="2 3">
    <name type="scientific">Cladosporium halotolerans</name>
    <dbReference type="NCBI Taxonomy" id="1052096"/>
    <lineage>
        <taxon>Eukaryota</taxon>
        <taxon>Fungi</taxon>
        <taxon>Dikarya</taxon>
        <taxon>Ascomycota</taxon>
        <taxon>Pezizomycotina</taxon>
        <taxon>Dothideomycetes</taxon>
        <taxon>Dothideomycetidae</taxon>
        <taxon>Cladosporiales</taxon>
        <taxon>Cladosporiaceae</taxon>
        <taxon>Cladosporium</taxon>
    </lineage>
</organism>
<reference evidence="2 3" key="1">
    <citation type="journal article" date="2020" name="Microbiol. Resour. Announc.">
        <title>Draft Genome Sequence of a Cladosporium Species Isolated from the Mesophotic Ascidian Didemnum maculosum.</title>
        <authorList>
            <person name="Gioti A."/>
            <person name="Siaperas R."/>
            <person name="Nikolaivits E."/>
            <person name="Le Goff G."/>
            <person name="Ouazzani J."/>
            <person name="Kotoulas G."/>
            <person name="Topakas E."/>
        </authorList>
    </citation>
    <scope>NUCLEOTIDE SEQUENCE [LARGE SCALE GENOMIC DNA]</scope>
    <source>
        <strain evidence="2 3">TM138-S3</strain>
    </source>
</reference>
<gene>
    <name evidence="2" type="ORF">WHR41_09520</name>
</gene>
<comment type="caution">
    <text evidence="2">The sequence shown here is derived from an EMBL/GenBank/DDBJ whole genome shotgun (WGS) entry which is preliminary data.</text>
</comment>
<proteinExistence type="predicted"/>
<keyword evidence="3" id="KW-1185">Reference proteome</keyword>
<feature type="region of interest" description="Disordered" evidence="1">
    <location>
        <begin position="76"/>
        <end position="114"/>
    </location>
</feature>
<evidence type="ECO:0000313" key="2">
    <source>
        <dbReference type="EMBL" id="KAL1581764.1"/>
    </source>
</evidence>
<sequence length="165" mass="18243">MAPETGFIDPRVAFNREARQSRHCSIQGATLTQHLASSNAPRPCTHEVNRTVAMFAQRTFTTHACLLPKTYIPKPDRSAHRSMGSFPAQPTAVPFSEKGHTSRPRTSHGKTLEQQCTATTTPSLMVRLAIRHGKAHVKVDRVAHKAWKRRLVARLGVGGYNNNVA</sequence>
<dbReference type="RefSeq" id="XP_069224873.1">
    <property type="nucleotide sequence ID" value="XM_069378123.1"/>
</dbReference>
<name>A0AB34KFM8_9PEZI</name>
<evidence type="ECO:0000313" key="3">
    <source>
        <dbReference type="Proteomes" id="UP000803884"/>
    </source>
</evidence>
<protein>
    <submittedName>
        <fullName evidence="2">Uncharacterized protein</fullName>
    </submittedName>
</protein>
<dbReference type="EMBL" id="JAAQHG020000178">
    <property type="protein sequence ID" value="KAL1581764.1"/>
    <property type="molecule type" value="Genomic_DNA"/>
</dbReference>
<dbReference type="AlphaFoldDB" id="A0AB34KFM8"/>
<accession>A0AB34KFM8</accession>
<dbReference type="GeneID" id="96010961"/>
<dbReference type="Proteomes" id="UP000803884">
    <property type="component" value="Unassembled WGS sequence"/>
</dbReference>
<evidence type="ECO:0000256" key="1">
    <source>
        <dbReference type="SAM" id="MobiDB-lite"/>
    </source>
</evidence>